<protein>
    <submittedName>
        <fullName evidence="1">Uncharacterized protein</fullName>
    </submittedName>
</protein>
<proteinExistence type="predicted"/>
<evidence type="ECO:0000313" key="2">
    <source>
        <dbReference type="Proteomes" id="UP001497480"/>
    </source>
</evidence>
<dbReference type="AlphaFoldDB" id="A0AAV1XWM5"/>
<organism evidence="1 2">
    <name type="scientific">Lupinus luteus</name>
    <name type="common">European yellow lupine</name>
    <dbReference type="NCBI Taxonomy" id="3873"/>
    <lineage>
        <taxon>Eukaryota</taxon>
        <taxon>Viridiplantae</taxon>
        <taxon>Streptophyta</taxon>
        <taxon>Embryophyta</taxon>
        <taxon>Tracheophyta</taxon>
        <taxon>Spermatophyta</taxon>
        <taxon>Magnoliopsida</taxon>
        <taxon>eudicotyledons</taxon>
        <taxon>Gunneridae</taxon>
        <taxon>Pentapetalae</taxon>
        <taxon>rosids</taxon>
        <taxon>fabids</taxon>
        <taxon>Fabales</taxon>
        <taxon>Fabaceae</taxon>
        <taxon>Papilionoideae</taxon>
        <taxon>50 kb inversion clade</taxon>
        <taxon>genistoids sensu lato</taxon>
        <taxon>core genistoids</taxon>
        <taxon>Genisteae</taxon>
        <taxon>Lupinus</taxon>
    </lineage>
</organism>
<dbReference type="EMBL" id="CAXHTB010000018">
    <property type="protein sequence ID" value="CAL0325727.1"/>
    <property type="molecule type" value="Genomic_DNA"/>
</dbReference>
<comment type="caution">
    <text evidence="1">The sequence shown here is derived from an EMBL/GenBank/DDBJ whole genome shotgun (WGS) entry which is preliminary data.</text>
</comment>
<dbReference type="Proteomes" id="UP001497480">
    <property type="component" value="Unassembled WGS sequence"/>
</dbReference>
<name>A0AAV1XWM5_LUPLU</name>
<accession>A0AAV1XWM5</accession>
<sequence length="57" mass="6647">MYSPSMLQEHNHNHHHRHHHLLLLIVLWIGEDTILDHNIQQFRHASSSGVASFLTSC</sequence>
<gene>
    <name evidence="1" type="ORF">LLUT_LOCUS26787</name>
</gene>
<keyword evidence="2" id="KW-1185">Reference proteome</keyword>
<reference evidence="1 2" key="1">
    <citation type="submission" date="2024-03" db="EMBL/GenBank/DDBJ databases">
        <authorList>
            <person name="Martinez-Hernandez J."/>
        </authorList>
    </citation>
    <scope>NUCLEOTIDE SEQUENCE [LARGE SCALE GENOMIC DNA]</scope>
</reference>
<evidence type="ECO:0000313" key="1">
    <source>
        <dbReference type="EMBL" id="CAL0325727.1"/>
    </source>
</evidence>